<organism evidence="2 3">
    <name type="scientific">Eggerthella phage PMBT5</name>
    <dbReference type="NCBI Taxonomy" id="2283015"/>
    <lineage>
        <taxon>Viruses</taxon>
        <taxon>Duplodnaviria</taxon>
        <taxon>Heunggongvirae</taxon>
        <taxon>Uroviricota</taxon>
        <taxon>Caudoviricetes</taxon>
        <taxon>Lentavirus</taxon>
        <taxon>Lentavirus PMBT5</taxon>
    </lineage>
</organism>
<dbReference type="RefSeq" id="YP_009807312.1">
    <property type="nucleotide sequence ID" value="NC_048022.1"/>
</dbReference>
<feature type="region of interest" description="Disordered" evidence="1">
    <location>
        <begin position="232"/>
        <end position="261"/>
    </location>
</feature>
<proteinExistence type="predicted"/>
<evidence type="ECO:0000313" key="2">
    <source>
        <dbReference type="EMBL" id="AXH71810.1"/>
    </source>
</evidence>
<evidence type="ECO:0000313" key="3">
    <source>
        <dbReference type="Proteomes" id="UP000258104"/>
    </source>
</evidence>
<reference evidence="2 3" key="1">
    <citation type="submission" date="2018-07" db="EMBL/GenBank/DDBJ databases">
        <title>Complete genome of the first Eggerthella lenta phage.</title>
        <authorList>
            <person name="Koberg S."/>
            <person name="Brinks E."/>
        </authorList>
    </citation>
    <scope>NUCLEOTIDE SEQUENCE [LARGE SCALE GENOMIC DNA]</scope>
</reference>
<feature type="compositionally biased region" description="Basic and acidic residues" evidence="1">
    <location>
        <begin position="232"/>
        <end position="255"/>
    </location>
</feature>
<protein>
    <submittedName>
        <fullName evidence="2">Uncharacterized protein</fullName>
    </submittedName>
</protein>
<sequence>MEATIIEKDLASVTSAISIDQDAIADALKRMTAVIDESENLCEECEVDGETLASMEPADVKRLQQALNAKITEGKTALTDFNRVFDAPKKTVKAAYDKAVEPLTALQAAYKAQQVANEQREKDEKRAQLEAHFYEYAGVLDHVANYDQVHDDKWLNKGCALSKAFGEIETIVDGIAKSWQTLKTLDLPMFDVAERTFFTTFDLDAAISAANQAQADHERIEALKAEQAEIMQQREEEKHEQEPEQEKPSSNDEPRSATVVIESATLEQLKQLAEAMRNIGLHGTIKRG</sequence>
<accession>A0A345MKE7</accession>
<dbReference type="Proteomes" id="UP000258104">
    <property type="component" value="Segment"/>
</dbReference>
<keyword evidence="3" id="KW-1185">Reference proteome</keyword>
<dbReference type="KEGG" id="vg:54998190"/>
<dbReference type="EMBL" id="MH626557">
    <property type="protein sequence ID" value="AXH71810.1"/>
    <property type="molecule type" value="Genomic_DNA"/>
</dbReference>
<name>A0A345MKE7_9CAUD</name>
<dbReference type="GeneID" id="54998190"/>
<evidence type="ECO:0000256" key="1">
    <source>
        <dbReference type="SAM" id="MobiDB-lite"/>
    </source>
</evidence>